<evidence type="ECO:0000313" key="1">
    <source>
        <dbReference type="EMBL" id="EAT13125.1"/>
    </source>
</evidence>
<dbReference type="InterPro" id="IPR007554">
    <property type="entry name" value="Glycerophosphate_synth"/>
</dbReference>
<accession>Q1N5C7</accession>
<protein>
    <recommendedName>
        <fullName evidence="3">CDP-glycerol:poly(Glycerophosphate) glycerophosphotransferase</fullName>
    </recommendedName>
</protein>
<dbReference type="InterPro" id="IPR043148">
    <property type="entry name" value="TagF_C"/>
</dbReference>
<organism evidence="1 2">
    <name type="scientific">Bermanella marisrubri</name>
    <dbReference type="NCBI Taxonomy" id="207949"/>
    <lineage>
        <taxon>Bacteria</taxon>
        <taxon>Pseudomonadati</taxon>
        <taxon>Pseudomonadota</taxon>
        <taxon>Gammaproteobacteria</taxon>
        <taxon>Oceanospirillales</taxon>
        <taxon>Oceanospirillaceae</taxon>
        <taxon>Bermanella</taxon>
    </lineage>
</organism>
<dbReference type="EMBL" id="AAQH01000002">
    <property type="protein sequence ID" value="EAT13125.1"/>
    <property type="molecule type" value="Genomic_DNA"/>
</dbReference>
<name>Q1N5C7_9GAMM</name>
<dbReference type="Gene3D" id="3.40.50.12580">
    <property type="match status" value="1"/>
</dbReference>
<dbReference type="Proteomes" id="UP000004263">
    <property type="component" value="Unassembled WGS sequence"/>
</dbReference>
<dbReference type="RefSeq" id="WP_007017511.1">
    <property type="nucleotide sequence ID" value="NZ_CH724114.1"/>
</dbReference>
<dbReference type="AlphaFoldDB" id="Q1N5C7"/>
<evidence type="ECO:0008006" key="3">
    <source>
        <dbReference type="Google" id="ProtNLM"/>
    </source>
</evidence>
<keyword evidence="2" id="KW-1185">Reference proteome</keyword>
<dbReference type="Pfam" id="PF04464">
    <property type="entry name" value="Glyphos_transf"/>
    <property type="match status" value="1"/>
</dbReference>
<gene>
    <name evidence="1" type="ORF">RED65_00155</name>
</gene>
<dbReference type="HOGENOM" id="CLU_780148_0_0_6"/>
<sequence length="366" mass="41879">MNAKTNNAVTVYFDVEELYYLPQYLPIRRILRLYGATTVFVLQGQQSNRVPRILLDEGVGIEEVRFVSSKSEALNLCIVDKPDWLILGNSFSGIDDLHPNTKTALVSHGIGPKSCYYTVSDTPTTVRFVEGPYRTARLQEMYPGQCFVDTGYAKLDPAVNGDLGGTKPSDYGLDDNKKTLLYAPTFYPSSIECFDHQFPLHFSEYNIILKPHFFSLSVSKYEKQKNILERWAKYPNVYLADVDESNILPFMVVADVLISDASSTLFEFAALNKPVVWCDFLKLRWTYRGIFSFRFRKRMDPDLYKYADIAAHAKSYRELKSVIQKQITHPDEFASQRSRYTLSLAGNVDGKASERIVQYILNYEEA</sequence>
<dbReference type="STRING" id="207949.RED65_00155"/>
<comment type="caution">
    <text evidence="1">The sequence shown here is derived from an EMBL/GenBank/DDBJ whole genome shotgun (WGS) entry which is preliminary data.</text>
</comment>
<reference evidence="1 2" key="1">
    <citation type="submission" date="2006-03" db="EMBL/GenBank/DDBJ databases">
        <authorList>
            <person name="Pinhassi J."/>
            <person name="Pedros-Alio C."/>
            <person name="Ferriera S."/>
            <person name="Johnson J."/>
            <person name="Kravitz S."/>
            <person name="Halpern A."/>
            <person name="Remington K."/>
            <person name="Beeson K."/>
            <person name="Tran B."/>
            <person name="Rogers Y.-H."/>
            <person name="Friedman R."/>
            <person name="Venter J.C."/>
        </authorList>
    </citation>
    <scope>NUCLEOTIDE SEQUENCE [LARGE SCALE GENOMIC DNA]</scope>
    <source>
        <strain evidence="1 2">RED65</strain>
    </source>
</reference>
<evidence type="ECO:0000313" key="2">
    <source>
        <dbReference type="Proteomes" id="UP000004263"/>
    </source>
</evidence>
<dbReference type="GO" id="GO:0016020">
    <property type="term" value="C:membrane"/>
    <property type="evidence" value="ECO:0007669"/>
    <property type="project" value="InterPro"/>
</dbReference>
<dbReference type="SUPFAM" id="SSF53756">
    <property type="entry name" value="UDP-Glycosyltransferase/glycogen phosphorylase"/>
    <property type="match status" value="1"/>
</dbReference>
<proteinExistence type="predicted"/>
<dbReference type="GO" id="GO:0047355">
    <property type="term" value="F:CDP-glycerol glycerophosphotransferase activity"/>
    <property type="evidence" value="ECO:0007669"/>
    <property type="project" value="InterPro"/>
</dbReference>